<dbReference type="GO" id="GO:0006508">
    <property type="term" value="P:proteolysis"/>
    <property type="evidence" value="ECO:0007669"/>
    <property type="project" value="UniProtKB-KW"/>
</dbReference>
<evidence type="ECO:0000256" key="2">
    <source>
        <dbReference type="ARBA" id="ARBA00022670"/>
    </source>
</evidence>
<accession>A0A1A7QB04</accession>
<dbReference type="Gene3D" id="3.40.140.10">
    <property type="entry name" value="Cytidine Deaminase, domain 2"/>
    <property type="match status" value="1"/>
</dbReference>
<dbReference type="Gene3D" id="3.90.1720.10">
    <property type="entry name" value="endopeptidase domain like (from Nostoc punctiforme)"/>
    <property type="match status" value="1"/>
</dbReference>
<dbReference type="CDD" id="cd08073">
    <property type="entry name" value="MPN_NLPC_P60"/>
    <property type="match status" value="1"/>
</dbReference>
<evidence type="ECO:0000256" key="4">
    <source>
        <dbReference type="ARBA" id="ARBA00022801"/>
    </source>
</evidence>
<evidence type="ECO:0000313" key="9">
    <source>
        <dbReference type="EMBL" id="OBX11364.1"/>
    </source>
</evidence>
<keyword evidence="5" id="KW-0788">Thiol protease</keyword>
<dbReference type="SUPFAM" id="SSF102712">
    <property type="entry name" value="JAB1/MPN domain"/>
    <property type="match status" value="1"/>
</dbReference>
<keyword evidence="3" id="KW-0479">Metal-binding</keyword>
<dbReference type="Pfam" id="PF00877">
    <property type="entry name" value="NLPC_P60"/>
    <property type="match status" value="1"/>
</dbReference>
<gene>
    <name evidence="9" type="ORF">QV07_01625</name>
</gene>
<name>A0A1A7QB04_9PAST</name>
<dbReference type="SUPFAM" id="SSF54001">
    <property type="entry name" value="Cysteine proteinases"/>
    <property type="match status" value="1"/>
</dbReference>
<dbReference type="InterPro" id="IPR000555">
    <property type="entry name" value="JAMM/MPN+_dom"/>
</dbReference>
<keyword evidence="6" id="KW-0862">Zinc</keyword>
<dbReference type="EMBL" id="JTJS01000018">
    <property type="protein sequence ID" value="OBX11364.1"/>
    <property type="molecule type" value="Genomic_DNA"/>
</dbReference>
<dbReference type="Proteomes" id="UP000243168">
    <property type="component" value="Unassembled WGS sequence"/>
</dbReference>
<evidence type="ECO:0000256" key="3">
    <source>
        <dbReference type="ARBA" id="ARBA00022723"/>
    </source>
</evidence>
<dbReference type="InterPro" id="IPR051929">
    <property type="entry name" value="VirAsm_ModProt"/>
</dbReference>
<dbReference type="InterPro" id="IPR000064">
    <property type="entry name" value="NLP_P60_dom"/>
</dbReference>
<proteinExistence type="inferred from homology"/>
<keyword evidence="4" id="KW-0378">Hydrolase</keyword>
<dbReference type="PANTHER" id="PTHR34858:SF1">
    <property type="entry name" value="CYSO-CYSTEINE PEPTIDASE"/>
    <property type="match status" value="1"/>
</dbReference>
<dbReference type="GO" id="GO:0008234">
    <property type="term" value="F:cysteine-type peptidase activity"/>
    <property type="evidence" value="ECO:0007669"/>
    <property type="project" value="UniProtKB-KW"/>
</dbReference>
<dbReference type="PROSITE" id="PS51935">
    <property type="entry name" value="NLPC_P60"/>
    <property type="match status" value="1"/>
</dbReference>
<feature type="domain" description="NlpC/P60" evidence="8">
    <location>
        <begin position="97"/>
        <end position="232"/>
    </location>
</feature>
<dbReference type="PANTHER" id="PTHR34858">
    <property type="entry name" value="CYSO-CYSTEINE PEPTIDASE"/>
    <property type="match status" value="1"/>
</dbReference>
<evidence type="ECO:0000313" key="10">
    <source>
        <dbReference type="Proteomes" id="UP000243168"/>
    </source>
</evidence>
<sequence>MDKHIKAAIQHAKECYPHESCGFFIIKNGRKKYIACENLAKDGLNEFVIGVEDYEKAEKQGEIVTVVHSHPDGDCLPSVADIDAHAVSGYEWLIIGVNQDEIELHTMPAVTNIKPLFGRKFIHGLTDCYAFIRDYYKQELEIDLPDFTRLDGWWNEGGNLYLENFAKAGFIEVEDLQENDVILMTINAPVPNHGAVYLGDGVIGQHLYGRLSSKDIYGQYYRNRTTHILRYVAKN</sequence>
<dbReference type="GO" id="GO:0008270">
    <property type="term" value="F:zinc ion binding"/>
    <property type="evidence" value="ECO:0007669"/>
    <property type="project" value="TreeGrafter"/>
</dbReference>
<organism evidence="9 10">
    <name type="scientific">Gallibacterium genomosp. 3</name>
    <dbReference type="NCBI Taxonomy" id="505345"/>
    <lineage>
        <taxon>Bacteria</taxon>
        <taxon>Pseudomonadati</taxon>
        <taxon>Pseudomonadota</taxon>
        <taxon>Gammaproteobacteria</taxon>
        <taxon>Pasteurellales</taxon>
        <taxon>Pasteurellaceae</taxon>
        <taxon>Gallibacterium</taxon>
    </lineage>
</organism>
<dbReference type="AlphaFoldDB" id="A0A1A7QB04"/>
<dbReference type="InterPro" id="IPR028090">
    <property type="entry name" value="JAB_dom_prok"/>
</dbReference>
<comment type="similarity">
    <text evidence="1">Belongs to the peptidase C40 family.</text>
</comment>
<evidence type="ECO:0000256" key="7">
    <source>
        <dbReference type="ARBA" id="ARBA00023049"/>
    </source>
</evidence>
<comment type="caution">
    <text evidence="9">The sequence shown here is derived from an EMBL/GenBank/DDBJ whole genome shotgun (WGS) entry which is preliminary data.</text>
</comment>
<keyword evidence="7" id="KW-0482">Metalloprotease</keyword>
<reference evidence="9 10" key="1">
    <citation type="submission" date="2014-11" db="EMBL/GenBank/DDBJ databases">
        <title>Pan-genome of Gallibacterium spp.</title>
        <authorList>
            <person name="Kudirkiene E."/>
            <person name="Bojesen A.M."/>
        </authorList>
    </citation>
    <scope>NUCLEOTIDE SEQUENCE [LARGE SCALE GENOMIC DNA]</scope>
    <source>
        <strain evidence="9 10">F298</strain>
    </source>
</reference>
<dbReference type="InterPro" id="IPR038765">
    <property type="entry name" value="Papain-like_cys_pep_sf"/>
</dbReference>
<dbReference type="Pfam" id="PF14464">
    <property type="entry name" value="Prok-JAB"/>
    <property type="match status" value="1"/>
</dbReference>
<keyword evidence="2" id="KW-0645">Protease</keyword>
<dbReference type="GO" id="GO:0008235">
    <property type="term" value="F:metalloexopeptidase activity"/>
    <property type="evidence" value="ECO:0007669"/>
    <property type="project" value="TreeGrafter"/>
</dbReference>
<evidence type="ECO:0000256" key="5">
    <source>
        <dbReference type="ARBA" id="ARBA00022807"/>
    </source>
</evidence>
<evidence type="ECO:0000256" key="1">
    <source>
        <dbReference type="ARBA" id="ARBA00007074"/>
    </source>
</evidence>
<evidence type="ECO:0000256" key="6">
    <source>
        <dbReference type="ARBA" id="ARBA00022833"/>
    </source>
</evidence>
<evidence type="ECO:0000259" key="8">
    <source>
        <dbReference type="PROSITE" id="PS51935"/>
    </source>
</evidence>
<dbReference type="RefSeq" id="WP_065233805.1">
    <property type="nucleotide sequence ID" value="NZ_JTJS01000018.1"/>
</dbReference>
<protein>
    <recommendedName>
        <fullName evidence="8">NlpC/P60 domain-containing protein</fullName>
    </recommendedName>
</protein>
<dbReference type="SMART" id="SM00232">
    <property type="entry name" value="JAB_MPN"/>
    <property type="match status" value="1"/>
</dbReference>